<evidence type="ECO:0000313" key="2">
    <source>
        <dbReference type="Proteomes" id="UP001346149"/>
    </source>
</evidence>
<sequence>MYFADGTSLVGENRSTKEECKSIRKILKVCHALVVGILDQDEVEIQSGRPHQIRIHLSFIGHPLLGDHLYVNGGQSRYFDPEYADENVAHDGSYQRPENPVPGVCDYFLHALQLVFHHPFSEEVIKITAPLPSVFQTDEEANIH</sequence>
<accession>A0AAN7M6L8</accession>
<dbReference type="PANTHER" id="PTHR21600">
    <property type="entry name" value="MITOCHONDRIAL RNA PSEUDOURIDINE SYNTHASE"/>
    <property type="match status" value="1"/>
</dbReference>
<dbReference type="AlphaFoldDB" id="A0AAN7M6L8"/>
<name>A0AAN7M6L8_TRANT</name>
<dbReference type="InterPro" id="IPR020103">
    <property type="entry name" value="PsdUridine_synth_cat_dom_sf"/>
</dbReference>
<dbReference type="GO" id="GO:0003723">
    <property type="term" value="F:RNA binding"/>
    <property type="evidence" value="ECO:0007669"/>
    <property type="project" value="InterPro"/>
</dbReference>
<reference evidence="1 2" key="1">
    <citation type="journal article" date="2023" name="Hortic Res">
        <title>Pangenome of water caltrop reveals structural variations and asymmetric subgenome divergence after allopolyploidization.</title>
        <authorList>
            <person name="Zhang X."/>
            <person name="Chen Y."/>
            <person name="Wang L."/>
            <person name="Yuan Y."/>
            <person name="Fang M."/>
            <person name="Shi L."/>
            <person name="Lu R."/>
            <person name="Comes H.P."/>
            <person name="Ma Y."/>
            <person name="Chen Y."/>
            <person name="Huang G."/>
            <person name="Zhou Y."/>
            <person name="Zheng Z."/>
            <person name="Qiu Y."/>
        </authorList>
    </citation>
    <scope>NUCLEOTIDE SEQUENCE [LARGE SCALE GENOMIC DNA]</scope>
    <source>
        <strain evidence="1">F231</strain>
    </source>
</reference>
<proteinExistence type="predicted"/>
<dbReference type="GO" id="GO:0000455">
    <property type="term" value="P:enzyme-directed rRNA pseudouridine synthesis"/>
    <property type="evidence" value="ECO:0007669"/>
    <property type="project" value="TreeGrafter"/>
</dbReference>
<dbReference type="PANTHER" id="PTHR21600:SF88">
    <property type="entry name" value="RNA PSEUDOURIDINE SYNTHASE 5"/>
    <property type="match status" value="1"/>
</dbReference>
<evidence type="ECO:0000313" key="1">
    <source>
        <dbReference type="EMBL" id="KAK4799019.1"/>
    </source>
</evidence>
<evidence type="ECO:0008006" key="3">
    <source>
        <dbReference type="Google" id="ProtNLM"/>
    </source>
</evidence>
<dbReference type="GO" id="GO:0009982">
    <property type="term" value="F:pseudouridine synthase activity"/>
    <property type="evidence" value="ECO:0007669"/>
    <property type="project" value="InterPro"/>
</dbReference>
<protein>
    <recommendedName>
        <fullName evidence="3">Pseudouridine synthase RsuA/RluA-like domain-containing protein</fullName>
    </recommendedName>
</protein>
<organism evidence="1 2">
    <name type="scientific">Trapa natans</name>
    <name type="common">Water chestnut</name>
    <dbReference type="NCBI Taxonomy" id="22666"/>
    <lineage>
        <taxon>Eukaryota</taxon>
        <taxon>Viridiplantae</taxon>
        <taxon>Streptophyta</taxon>
        <taxon>Embryophyta</taxon>
        <taxon>Tracheophyta</taxon>
        <taxon>Spermatophyta</taxon>
        <taxon>Magnoliopsida</taxon>
        <taxon>eudicotyledons</taxon>
        <taxon>Gunneridae</taxon>
        <taxon>Pentapetalae</taxon>
        <taxon>rosids</taxon>
        <taxon>malvids</taxon>
        <taxon>Myrtales</taxon>
        <taxon>Lythraceae</taxon>
        <taxon>Trapa</taxon>
    </lineage>
</organism>
<dbReference type="EMBL" id="JAXQNO010000004">
    <property type="protein sequence ID" value="KAK4799019.1"/>
    <property type="molecule type" value="Genomic_DNA"/>
</dbReference>
<gene>
    <name evidence="1" type="ORF">SAY86_024384</name>
</gene>
<dbReference type="InterPro" id="IPR050188">
    <property type="entry name" value="RluA_PseudoU_synthase"/>
</dbReference>
<keyword evidence="2" id="KW-1185">Reference proteome</keyword>
<comment type="caution">
    <text evidence="1">The sequence shown here is derived from an EMBL/GenBank/DDBJ whole genome shotgun (WGS) entry which is preliminary data.</text>
</comment>
<dbReference type="Gene3D" id="3.30.2350.10">
    <property type="entry name" value="Pseudouridine synthase"/>
    <property type="match status" value="1"/>
</dbReference>
<dbReference type="Proteomes" id="UP001346149">
    <property type="component" value="Unassembled WGS sequence"/>
</dbReference>
<dbReference type="SUPFAM" id="SSF55120">
    <property type="entry name" value="Pseudouridine synthase"/>
    <property type="match status" value="1"/>
</dbReference>